<keyword evidence="1 3" id="KW-0732">Signal</keyword>
<reference evidence="5 6" key="1">
    <citation type="submission" date="2024-09" db="EMBL/GenBank/DDBJ databases">
        <authorList>
            <person name="Sun Q."/>
            <person name="Mori K."/>
        </authorList>
    </citation>
    <scope>NUCLEOTIDE SEQUENCE [LARGE SCALE GENOMIC DNA]</scope>
    <source>
        <strain evidence="5 6">CECT 8622</strain>
    </source>
</reference>
<dbReference type="CDD" id="cd04080">
    <property type="entry name" value="CBM6_cellulase-like"/>
    <property type="match status" value="1"/>
</dbReference>
<dbReference type="SUPFAM" id="SSF48230">
    <property type="entry name" value="Chondroitin AC/alginate lyase"/>
    <property type="match status" value="1"/>
</dbReference>
<keyword evidence="2" id="KW-0456">Lyase</keyword>
<dbReference type="Gene3D" id="1.50.10.100">
    <property type="entry name" value="Chondroitin AC/alginate lyase"/>
    <property type="match status" value="1"/>
</dbReference>
<dbReference type="InterPro" id="IPR026444">
    <property type="entry name" value="Secre_tail"/>
</dbReference>
<dbReference type="Pfam" id="PF22633">
    <property type="entry name" value="F5_F8_type_C_2"/>
    <property type="match status" value="1"/>
</dbReference>
<dbReference type="InterPro" id="IPR008397">
    <property type="entry name" value="Alginate_lyase_dom"/>
</dbReference>
<dbReference type="SUPFAM" id="SSF49785">
    <property type="entry name" value="Galactose-binding domain-like"/>
    <property type="match status" value="2"/>
</dbReference>
<gene>
    <name evidence="5" type="ORF">ACFFU9_06180</name>
</gene>
<evidence type="ECO:0000256" key="3">
    <source>
        <dbReference type="SAM" id="SignalP"/>
    </source>
</evidence>
<organism evidence="5 6">
    <name type="scientific">Mariniflexile ostreae</name>
    <dbReference type="NCBI Taxonomy" id="1520892"/>
    <lineage>
        <taxon>Bacteria</taxon>
        <taxon>Pseudomonadati</taxon>
        <taxon>Bacteroidota</taxon>
        <taxon>Flavobacteriia</taxon>
        <taxon>Flavobacteriales</taxon>
        <taxon>Flavobacteriaceae</taxon>
        <taxon>Mariniflexile</taxon>
    </lineage>
</organism>
<comment type="caution">
    <text evidence="5">The sequence shown here is derived from an EMBL/GenBank/DDBJ whole genome shotgun (WGS) entry which is preliminary data.</text>
</comment>
<feature type="signal peptide" evidence="3">
    <location>
        <begin position="1"/>
        <end position="24"/>
    </location>
</feature>
<name>A0ABV5FAC7_9FLAO</name>
<dbReference type="InterPro" id="IPR008929">
    <property type="entry name" value="Chondroitin_lyas"/>
</dbReference>
<evidence type="ECO:0000256" key="2">
    <source>
        <dbReference type="ARBA" id="ARBA00023239"/>
    </source>
</evidence>
<dbReference type="Pfam" id="PF03422">
    <property type="entry name" value="CBM_6"/>
    <property type="match status" value="1"/>
</dbReference>
<protein>
    <submittedName>
        <fullName evidence="5">T9SS type A sorting domain-containing protein</fullName>
    </submittedName>
</protein>
<feature type="chain" id="PRO_5046240284" evidence="3">
    <location>
        <begin position="25"/>
        <end position="870"/>
    </location>
</feature>
<dbReference type="Pfam" id="PF18962">
    <property type="entry name" value="Por_Secre_tail"/>
    <property type="match status" value="1"/>
</dbReference>
<dbReference type="PROSITE" id="PS51175">
    <property type="entry name" value="CBM6"/>
    <property type="match status" value="1"/>
</dbReference>
<dbReference type="Proteomes" id="UP001589585">
    <property type="component" value="Unassembled WGS sequence"/>
</dbReference>
<keyword evidence="6" id="KW-1185">Reference proteome</keyword>
<dbReference type="RefSeq" id="WP_379860527.1">
    <property type="nucleotide sequence ID" value="NZ_JBHMFC010000019.1"/>
</dbReference>
<evidence type="ECO:0000313" key="6">
    <source>
        <dbReference type="Proteomes" id="UP001589585"/>
    </source>
</evidence>
<evidence type="ECO:0000313" key="5">
    <source>
        <dbReference type="EMBL" id="MFB9056329.1"/>
    </source>
</evidence>
<dbReference type="NCBIfam" id="TIGR04183">
    <property type="entry name" value="Por_Secre_tail"/>
    <property type="match status" value="1"/>
</dbReference>
<dbReference type="InterPro" id="IPR006584">
    <property type="entry name" value="Cellulose-bd_IV"/>
</dbReference>
<dbReference type="InterPro" id="IPR008979">
    <property type="entry name" value="Galactose-bd-like_sf"/>
</dbReference>
<feature type="domain" description="CBM6" evidence="4">
    <location>
        <begin position="501"/>
        <end position="634"/>
    </location>
</feature>
<accession>A0ABV5FAC7</accession>
<dbReference type="PANTHER" id="PTHR45713:SF6">
    <property type="entry name" value="F5_8 TYPE C DOMAIN-CONTAINING PROTEIN"/>
    <property type="match status" value="1"/>
</dbReference>
<dbReference type="PANTHER" id="PTHR45713">
    <property type="entry name" value="FTP DOMAIN-CONTAINING PROTEIN"/>
    <property type="match status" value="1"/>
</dbReference>
<dbReference type="EMBL" id="JBHMFC010000019">
    <property type="protein sequence ID" value="MFB9056329.1"/>
    <property type="molecule type" value="Genomic_DNA"/>
</dbReference>
<dbReference type="Pfam" id="PF05426">
    <property type="entry name" value="Alginate_lyase"/>
    <property type="match status" value="1"/>
</dbReference>
<dbReference type="InterPro" id="IPR005084">
    <property type="entry name" value="CBM6"/>
</dbReference>
<evidence type="ECO:0000256" key="1">
    <source>
        <dbReference type="ARBA" id="ARBA00022729"/>
    </source>
</evidence>
<dbReference type="Gene3D" id="2.60.120.260">
    <property type="entry name" value="Galactose-binding domain-like"/>
    <property type="match status" value="2"/>
</dbReference>
<proteinExistence type="predicted"/>
<sequence>MNDIRKKNHVLFVLLFITASSVTAQFVHPGLSHKKSDLDRMKYMVEAGIEPYASSFQLLASHPRASYNVQVAGGNTGMTTLTSSWNKFMINDGISAYYNALMWYITEDPRHAEKAVEVFRVWSDLKKQEINFALAGGRHWKLIEAAEIIKSTYSGWHTSDIQKFKDMLVYPGYSNTTIPAAAIASGDHTLYWLIYQGDPARHGNQGIFGMRVMMAMGVFLDNEIMYDRAVRYLKGYPHRIDDLPYPSGPPTSSGLKAIYEHFEEYNFTGLSNEVVDYGYNEVISSYIYENGQCQESSRDQAHAHGGVATLCTMAEIDWNQGGNLYGHLDNRLLLGLSFWYRYNLSWVESFPDQLTPWEPTVESGEYLERFDRSGRWKALKINPYLAQTITDDVWHRGRKDLLVSPALESNLGHYKYRMNLPFEDIKWLERGFDFLTNEIGLEQLTTTDFPGLGGLKYRRVSPGDPISGFDANGLPKYDMNLLPLTIEAENYDFFAVDGQGKIYNDLSATNSGGVYRTDEKVDIKDCSEGGYTVTDIQDGEWLTYTVSVPTNGVYDLSIRYAAGAKGGKIKFNFGENDVTSQVDVPFGASFSTGLDDYKDLKVGDRVRLTRGVQAMKVLFSGTNNAFELNHMTLNLVKADPEPVNLAPLFGTASQSIESDPCPYGGCAELAIDGNTDGNFGNGSVSHSAHGTNDSLKWWQVDLDRNYHIETINIYNRSGYEERLNNFTVEVTDVHGNTTFNELYVEAPKPMLSINTGGVEGSVVRINKTSQYAVSLAEVEVYGVGPSLSNKQFDTFDAISISPNPVESEFIIESNMFGADLQIFNVLGKIVLQTTVKKNKQKVDISHLESGLYFIHLNNYSEKLIRKIIKK</sequence>
<evidence type="ECO:0000259" key="4">
    <source>
        <dbReference type="PROSITE" id="PS51175"/>
    </source>
</evidence>
<dbReference type="InterPro" id="IPR051941">
    <property type="entry name" value="BG_Antigen-Binding_Lectin"/>
</dbReference>
<dbReference type="SMART" id="SM00606">
    <property type="entry name" value="CBD_IV"/>
    <property type="match status" value="1"/>
</dbReference>